<dbReference type="InterPro" id="IPR050250">
    <property type="entry name" value="Macrolide_Exporter_MacB"/>
</dbReference>
<evidence type="ECO:0000256" key="1">
    <source>
        <dbReference type="ARBA" id="ARBA00004651"/>
    </source>
</evidence>
<dbReference type="KEGG" id="cbei:LF65_01952"/>
<gene>
    <name evidence="11" type="ORF">LF65_01952</name>
</gene>
<evidence type="ECO:0000256" key="5">
    <source>
        <dbReference type="ARBA" id="ARBA00023136"/>
    </source>
</evidence>
<dbReference type="AlphaFoldDB" id="A0A0B5QC80"/>
<evidence type="ECO:0000256" key="6">
    <source>
        <dbReference type="ARBA" id="ARBA00038076"/>
    </source>
</evidence>
<feature type="transmembrane region" description="Helical" evidence="8">
    <location>
        <begin position="462"/>
        <end position="483"/>
    </location>
</feature>
<reference evidence="12" key="1">
    <citation type="submission" date="2014-12" db="EMBL/GenBank/DDBJ databases">
        <title>Genome sequence of Clostridium beijerinckii strain 59B.</title>
        <authorList>
            <person name="Little G.T."/>
            <person name="Minton N.P."/>
        </authorList>
    </citation>
    <scope>NUCLEOTIDE SEQUENCE [LARGE SCALE GENOMIC DNA]</scope>
    <source>
        <strain evidence="12">59B</strain>
    </source>
</reference>
<dbReference type="PANTHER" id="PTHR30572">
    <property type="entry name" value="MEMBRANE COMPONENT OF TRANSPORTER-RELATED"/>
    <property type="match status" value="1"/>
</dbReference>
<dbReference type="Pfam" id="PF02687">
    <property type="entry name" value="FtsX"/>
    <property type="match status" value="1"/>
</dbReference>
<evidence type="ECO:0000256" key="3">
    <source>
        <dbReference type="ARBA" id="ARBA00022692"/>
    </source>
</evidence>
<organism evidence="11 12">
    <name type="scientific">Clostridium beijerinckii</name>
    <name type="common">Clostridium MP</name>
    <dbReference type="NCBI Taxonomy" id="1520"/>
    <lineage>
        <taxon>Bacteria</taxon>
        <taxon>Bacillati</taxon>
        <taxon>Bacillota</taxon>
        <taxon>Clostridia</taxon>
        <taxon>Eubacteriales</taxon>
        <taxon>Clostridiaceae</taxon>
        <taxon>Clostridium</taxon>
    </lineage>
</organism>
<dbReference type="InterPro" id="IPR025857">
    <property type="entry name" value="MacB_PCD"/>
</dbReference>
<proteinExistence type="inferred from homology"/>
<evidence type="ECO:0000256" key="8">
    <source>
        <dbReference type="SAM" id="Phobius"/>
    </source>
</evidence>
<dbReference type="STRING" id="1520.LF65_01952"/>
<feature type="compositionally biased region" description="Low complexity" evidence="7">
    <location>
        <begin position="76"/>
        <end position="116"/>
    </location>
</feature>
<feature type="domain" description="MacB-like periplasmic core" evidence="10">
    <location>
        <begin position="22"/>
        <end position="341"/>
    </location>
</feature>
<feature type="region of interest" description="Disordered" evidence="7">
    <location>
        <begin position="68"/>
        <end position="162"/>
    </location>
</feature>
<evidence type="ECO:0000259" key="9">
    <source>
        <dbReference type="Pfam" id="PF02687"/>
    </source>
</evidence>
<feature type="transmembrane region" description="Helical" evidence="8">
    <location>
        <begin position="423"/>
        <end position="450"/>
    </location>
</feature>
<evidence type="ECO:0000259" key="10">
    <source>
        <dbReference type="Pfam" id="PF12704"/>
    </source>
</evidence>
<evidence type="ECO:0000313" key="12">
    <source>
        <dbReference type="Proteomes" id="UP000031866"/>
    </source>
</evidence>
<evidence type="ECO:0000313" key="11">
    <source>
        <dbReference type="EMBL" id="AJG98550.1"/>
    </source>
</evidence>
<dbReference type="InterPro" id="IPR003838">
    <property type="entry name" value="ABC3_permease_C"/>
</dbReference>
<dbReference type="RefSeq" id="WP_041895823.1">
    <property type="nucleotide sequence ID" value="NZ_CP010086.2"/>
</dbReference>
<dbReference type="OrthoDB" id="9770036at2"/>
<evidence type="ECO:0000256" key="2">
    <source>
        <dbReference type="ARBA" id="ARBA00022475"/>
    </source>
</evidence>
<dbReference type="Pfam" id="PF12704">
    <property type="entry name" value="MacB_PCD"/>
    <property type="match status" value="1"/>
</dbReference>
<comment type="similarity">
    <text evidence="6">Belongs to the ABC-4 integral membrane protein family.</text>
</comment>
<feature type="compositionally biased region" description="Gly residues" evidence="7">
    <location>
        <begin position="117"/>
        <end position="132"/>
    </location>
</feature>
<accession>A0A0B5QC80</accession>
<dbReference type="GO" id="GO:0005886">
    <property type="term" value="C:plasma membrane"/>
    <property type="evidence" value="ECO:0007669"/>
    <property type="project" value="UniProtKB-SubCell"/>
</dbReference>
<protein>
    <submittedName>
        <fullName evidence="11">ABC transporter permease</fullName>
    </submittedName>
</protein>
<keyword evidence="4 8" id="KW-1133">Transmembrane helix</keyword>
<keyword evidence="5 8" id="KW-0472">Membrane</keyword>
<feature type="transmembrane region" description="Helical" evidence="8">
    <location>
        <begin position="21"/>
        <end position="45"/>
    </location>
</feature>
<evidence type="ECO:0000256" key="4">
    <source>
        <dbReference type="ARBA" id="ARBA00022989"/>
    </source>
</evidence>
<feature type="domain" description="ABC3 transporter permease C-terminal" evidence="9">
    <location>
        <begin position="380"/>
        <end position="492"/>
    </location>
</feature>
<dbReference type="GO" id="GO:0022857">
    <property type="term" value="F:transmembrane transporter activity"/>
    <property type="evidence" value="ECO:0007669"/>
    <property type="project" value="TreeGrafter"/>
</dbReference>
<feature type="transmembrane region" description="Helical" evidence="8">
    <location>
        <begin position="374"/>
        <end position="402"/>
    </location>
</feature>
<feature type="compositionally biased region" description="Gly residues" evidence="7">
    <location>
        <begin position="140"/>
        <end position="156"/>
    </location>
</feature>
<dbReference type="EMBL" id="CP010086">
    <property type="protein sequence ID" value="AJG98550.1"/>
    <property type="molecule type" value="Genomic_DNA"/>
</dbReference>
<comment type="subcellular location">
    <subcellularLocation>
        <location evidence="1">Cell membrane</location>
        <topology evidence="1">Multi-pass membrane protein</topology>
    </subcellularLocation>
</comment>
<keyword evidence="2" id="KW-1003">Cell membrane</keyword>
<evidence type="ECO:0000256" key="7">
    <source>
        <dbReference type="SAM" id="MobiDB-lite"/>
    </source>
</evidence>
<keyword evidence="3 8" id="KW-0812">Transmembrane</keyword>
<dbReference type="PANTHER" id="PTHR30572:SF4">
    <property type="entry name" value="ABC TRANSPORTER PERMEASE YTRF"/>
    <property type="match status" value="1"/>
</dbReference>
<name>A0A0B5QC80_CLOBE</name>
<sequence>MFIKENIMLAVAGLKSNKMRALLTMLGIIIGIASVIGVVSVGNAMTSSLTSSMSSMGATNITVNVQEKSSMTSTLNSPNSNSSSSKGTNNSNSKNSGSKNSNSSNSNGNSQNNSGGAKSGGSAPQGGGGVPGAGAMRASSGGGMPPGGMPPGGSGRQGKSSSTAKDIDLMTMEQINDLQENFSDEISSLSVSESGSSGKVKNDSTYSNVSTVGTNVGYKDVKNLEMAEGRYLSQNDIDGSKDVAVVSDKLVSKIFGTNADPINQDIKVYTSNAIYTYTIVGVYKYKASGGNRTTSDENLTTDLYIPVTVTKKTATNKNYQTFQIKAKDEVNVQSFTNELSDYLSKLYAKNAKFEAQASNMESMLESMTSMMTTVAVAISAIAGISLVVGGIGVMNIMLVSVTERTREIGTRKALGAKSSHIKMQFIVESIIICSIGGILGILLGLGAGAIGSKAMGYATTVSPLVILISFSFSMFIGVFFGYYPAKKAAELDPIEALRYE</sequence>
<dbReference type="Proteomes" id="UP000031866">
    <property type="component" value="Chromosome"/>
</dbReference>